<organism evidence="1 2">
    <name type="scientific">Paenibacillus gansuensis</name>
    <dbReference type="NCBI Taxonomy" id="306542"/>
    <lineage>
        <taxon>Bacteria</taxon>
        <taxon>Bacillati</taxon>
        <taxon>Bacillota</taxon>
        <taxon>Bacilli</taxon>
        <taxon>Bacillales</taxon>
        <taxon>Paenibacillaceae</taxon>
        <taxon>Paenibacillus</taxon>
    </lineage>
</organism>
<evidence type="ECO:0000313" key="1">
    <source>
        <dbReference type="EMBL" id="MFD2613209.1"/>
    </source>
</evidence>
<protein>
    <submittedName>
        <fullName evidence="1">Uncharacterized protein</fullName>
    </submittedName>
</protein>
<name>A0ABW5PDK2_9BACL</name>
<dbReference type="Proteomes" id="UP001597541">
    <property type="component" value="Unassembled WGS sequence"/>
</dbReference>
<reference evidence="2" key="1">
    <citation type="journal article" date="2019" name="Int. J. Syst. Evol. Microbiol.">
        <title>The Global Catalogue of Microorganisms (GCM) 10K type strain sequencing project: providing services to taxonomists for standard genome sequencing and annotation.</title>
        <authorList>
            <consortium name="The Broad Institute Genomics Platform"/>
            <consortium name="The Broad Institute Genome Sequencing Center for Infectious Disease"/>
            <person name="Wu L."/>
            <person name="Ma J."/>
        </authorList>
    </citation>
    <scope>NUCLEOTIDE SEQUENCE [LARGE SCALE GENOMIC DNA]</scope>
    <source>
        <strain evidence="2">KCTC 3950</strain>
    </source>
</reference>
<accession>A0ABW5PDK2</accession>
<keyword evidence="2" id="KW-1185">Reference proteome</keyword>
<dbReference type="EMBL" id="JBHUME010000008">
    <property type="protein sequence ID" value="MFD2613209.1"/>
    <property type="molecule type" value="Genomic_DNA"/>
</dbReference>
<proteinExistence type="predicted"/>
<comment type="caution">
    <text evidence="1">The sequence shown here is derived from an EMBL/GenBank/DDBJ whole genome shotgun (WGS) entry which is preliminary data.</text>
</comment>
<dbReference type="RefSeq" id="WP_377603212.1">
    <property type="nucleotide sequence ID" value="NZ_JBHUME010000008.1"/>
</dbReference>
<gene>
    <name evidence="1" type="ORF">ACFSUF_12330</name>
</gene>
<sequence>MITDEQLDEYRINSTKLRVVRDALETNDVKGIVVAWDEESVMIRKQNRRIVKLDRSYIYQPADEERALIF</sequence>
<evidence type="ECO:0000313" key="2">
    <source>
        <dbReference type="Proteomes" id="UP001597541"/>
    </source>
</evidence>